<feature type="compositionally biased region" description="Polar residues" evidence="4">
    <location>
        <begin position="601"/>
        <end position="611"/>
    </location>
</feature>
<name>A0A316UMF3_9BASI</name>
<comment type="cofactor">
    <cofactor evidence="1">
        <name>Zn(2+)</name>
        <dbReference type="ChEBI" id="CHEBI:29105"/>
    </cofactor>
</comment>
<dbReference type="RefSeq" id="XP_025360610.1">
    <property type="nucleotide sequence ID" value="XM_025506687.1"/>
</dbReference>
<organism evidence="6 7">
    <name type="scientific">Jaminaea rosea</name>
    <dbReference type="NCBI Taxonomy" id="1569628"/>
    <lineage>
        <taxon>Eukaryota</taxon>
        <taxon>Fungi</taxon>
        <taxon>Dikarya</taxon>
        <taxon>Basidiomycota</taxon>
        <taxon>Ustilaginomycotina</taxon>
        <taxon>Exobasidiomycetes</taxon>
        <taxon>Microstromatales</taxon>
        <taxon>Microstromatales incertae sedis</taxon>
        <taxon>Jaminaea</taxon>
    </lineage>
</organism>
<dbReference type="Proteomes" id="UP000245884">
    <property type="component" value="Unassembled WGS sequence"/>
</dbReference>
<dbReference type="InterPro" id="IPR006330">
    <property type="entry name" value="Ado/ade_deaminase"/>
</dbReference>
<evidence type="ECO:0000256" key="1">
    <source>
        <dbReference type="ARBA" id="ARBA00001947"/>
    </source>
</evidence>
<reference evidence="6 7" key="1">
    <citation type="journal article" date="2018" name="Mol. Biol. Evol.">
        <title>Broad Genomic Sampling Reveals a Smut Pathogenic Ancestry of the Fungal Clade Ustilaginomycotina.</title>
        <authorList>
            <person name="Kijpornyongpan T."/>
            <person name="Mondo S.J."/>
            <person name="Barry K."/>
            <person name="Sandor L."/>
            <person name="Lee J."/>
            <person name="Lipzen A."/>
            <person name="Pangilinan J."/>
            <person name="LaButti K."/>
            <person name="Hainaut M."/>
            <person name="Henrissat B."/>
            <person name="Grigoriev I.V."/>
            <person name="Spatafora J.W."/>
            <person name="Aime M.C."/>
        </authorList>
    </citation>
    <scope>NUCLEOTIDE SEQUENCE [LARGE SCALE GENOMIC DNA]</scope>
    <source>
        <strain evidence="6 7">MCA 5214</strain>
    </source>
</reference>
<dbReference type="Gene3D" id="3.20.20.140">
    <property type="entry name" value="Metal-dependent hydrolases"/>
    <property type="match status" value="1"/>
</dbReference>
<dbReference type="AlphaFoldDB" id="A0A316UMF3"/>
<evidence type="ECO:0000313" key="7">
    <source>
        <dbReference type="Proteomes" id="UP000245884"/>
    </source>
</evidence>
<keyword evidence="2" id="KW-0479">Metal-binding</keyword>
<evidence type="ECO:0000256" key="2">
    <source>
        <dbReference type="ARBA" id="ARBA00022723"/>
    </source>
</evidence>
<dbReference type="InterPro" id="IPR032466">
    <property type="entry name" value="Metal_Hydrolase"/>
</dbReference>
<dbReference type="Pfam" id="PF00962">
    <property type="entry name" value="A_deaminase"/>
    <property type="match status" value="1"/>
</dbReference>
<dbReference type="STRING" id="1569628.A0A316UMF3"/>
<dbReference type="GO" id="GO:0004000">
    <property type="term" value="F:adenosine deaminase activity"/>
    <property type="evidence" value="ECO:0007669"/>
    <property type="project" value="TreeGrafter"/>
</dbReference>
<gene>
    <name evidence="6" type="ORF">BDZ90DRAFT_233596</name>
</gene>
<sequence>MVTAASVTADGNAAASSSSQGVKDEALHSYWASRSTLIAQEQSLRFDSVKSSSLTPLEQKASSLLSSIRDSERTSIYDNPDDPSAHPGMSFRGALARGMRSTSTWRILSRMPKGAALHCHMDGTVPAPWLIMEAVQRYGDVIHMRADQALDKVEKLYSAGVQFQTKAKEDVVAGDVYSPHYDGTTQWMSLNEARATFPFADVYEVPPTGYTRGIDIPSSANSSRNAAAFDSYLHSLMTLSPATGSPSTATSRQAWSRFLSTFGIIGGFVSYLPLLRSYLKQMCKVHARDGVQYMEARTNFFEEHYIAEDGKTPVAHAEWCRVFKEAMQEARRELREEEGIETFLDARIIYCTVRIITPERLRWYLDDCIALKREFGRLIVGFDLVGHEDPGVTLKEYAPELLRFQQQCRTTGLSIPFLFHAGETLLDGSPADSNLYDALLLGTRRIGHGFSLARHPHLIQLCKERGVCIEVCPVSNEALGYTGCMAGHPLPVLLNSGVDVALSNDDATQFGNEGLTYDIYQYFTSSYSASLASLYSLVRASLRHACLDDDDDDSHGDGSRRKHEALFEREWEKWCQWIVDECETGTVAGGEPPKKAMKMDGQQNGSANGEM</sequence>
<feature type="domain" description="Adenosine deaminase" evidence="5">
    <location>
        <begin position="250"/>
        <end position="551"/>
    </location>
</feature>
<keyword evidence="7" id="KW-1185">Reference proteome</keyword>
<dbReference type="OrthoDB" id="7202371at2759"/>
<evidence type="ECO:0000256" key="4">
    <source>
        <dbReference type="SAM" id="MobiDB-lite"/>
    </source>
</evidence>
<keyword evidence="3 6" id="KW-0378">Hydrolase</keyword>
<accession>A0A316UMF3</accession>
<dbReference type="GO" id="GO:0046103">
    <property type="term" value="P:inosine biosynthetic process"/>
    <property type="evidence" value="ECO:0007669"/>
    <property type="project" value="TreeGrafter"/>
</dbReference>
<dbReference type="GO" id="GO:0006154">
    <property type="term" value="P:adenosine catabolic process"/>
    <property type="evidence" value="ECO:0007669"/>
    <property type="project" value="TreeGrafter"/>
</dbReference>
<dbReference type="GeneID" id="37028510"/>
<dbReference type="EMBL" id="KZ819673">
    <property type="protein sequence ID" value="PWN25998.1"/>
    <property type="molecule type" value="Genomic_DNA"/>
</dbReference>
<dbReference type="GO" id="GO:0046872">
    <property type="term" value="F:metal ion binding"/>
    <property type="evidence" value="ECO:0007669"/>
    <property type="project" value="UniProtKB-KW"/>
</dbReference>
<feature type="region of interest" description="Disordered" evidence="4">
    <location>
        <begin position="586"/>
        <end position="611"/>
    </location>
</feature>
<evidence type="ECO:0000256" key="3">
    <source>
        <dbReference type="ARBA" id="ARBA00022801"/>
    </source>
</evidence>
<proteinExistence type="predicted"/>
<dbReference type="InterPro" id="IPR001365">
    <property type="entry name" value="A_deaminase_dom"/>
</dbReference>
<protein>
    <submittedName>
        <fullName evidence="6">Metallo-dependent hydrolase</fullName>
    </submittedName>
</protein>
<dbReference type="PANTHER" id="PTHR11409">
    <property type="entry name" value="ADENOSINE DEAMINASE"/>
    <property type="match status" value="1"/>
</dbReference>
<evidence type="ECO:0000313" key="6">
    <source>
        <dbReference type="EMBL" id="PWN25998.1"/>
    </source>
</evidence>
<dbReference type="PANTHER" id="PTHR11409:SF39">
    <property type="entry name" value="ADENOSINE DEAMINASE 2"/>
    <property type="match status" value="1"/>
</dbReference>
<dbReference type="SUPFAM" id="SSF51556">
    <property type="entry name" value="Metallo-dependent hydrolases"/>
    <property type="match status" value="1"/>
</dbReference>
<evidence type="ECO:0000259" key="5">
    <source>
        <dbReference type="Pfam" id="PF00962"/>
    </source>
</evidence>